<dbReference type="EMBL" id="EF147150">
    <property type="protein sequence ID" value="ABK95180.1"/>
    <property type="molecule type" value="mRNA"/>
</dbReference>
<keyword evidence="1" id="KW-1133">Transmembrane helix</keyword>
<accession>A9PFM7</accession>
<evidence type="ECO:0000256" key="1">
    <source>
        <dbReference type="SAM" id="Phobius"/>
    </source>
</evidence>
<sequence length="76" mass="8891">MFDEGDGGKLWFHRANTMELFVFAVETAIFFLNYYFYLFPVLSCHEGADISLSDMTRLAQLIDFLFLLDRQVDLLV</sequence>
<evidence type="ECO:0000313" key="2">
    <source>
        <dbReference type="EMBL" id="ABK95180.1"/>
    </source>
</evidence>
<organism evidence="2">
    <name type="scientific">Populus trichocarpa</name>
    <name type="common">Western balsam poplar</name>
    <name type="synonym">Populus balsamifera subsp. trichocarpa</name>
    <dbReference type="NCBI Taxonomy" id="3694"/>
    <lineage>
        <taxon>Eukaryota</taxon>
        <taxon>Viridiplantae</taxon>
        <taxon>Streptophyta</taxon>
        <taxon>Embryophyta</taxon>
        <taxon>Tracheophyta</taxon>
        <taxon>Spermatophyta</taxon>
        <taxon>Magnoliopsida</taxon>
        <taxon>eudicotyledons</taxon>
        <taxon>Gunneridae</taxon>
        <taxon>Pentapetalae</taxon>
        <taxon>rosids</taxon>
        <taxon>fabids</taxon>
        <taxon>Malpighiales</taxon>
        <taxon>Salicaceae</taxon>
        <taxon>Saliceae</taxon>
        <taxon>Populus</taxon>
    </lineage>
</organism>
<name>A9PFM7_POPTR</name>
<feature type="transmembrane region" description="Helical" evidence="1">
    <location>
        <begin position="20"/>
        <end position="38"/>
    </location>
</feature>
<keyword evidence="1" id="KW-0472">Membrane</keyword>
<proteinExistence type="evidence at transcript level"/>
<keyword evidence="1" id="KW-0812">Transmembrane</keyword>
<reference evidence="2" key="1">
    <citation type="journal article" date="2008" name="BMC Genomics">
        <title>Analysis of 4,664 high-quality sequence-finished poplar full-length cDNA clones and their utility for the discovery of genes responding to insect feeding.</title>
        <authorList>
            <person name="Ralph S.G."/>
            <person name="Chun H.J."/>
            <person name="Cooper D."/>
            <person name="Kirkpatrick R."/>
            <person name="Kolosova N."/>
            <person name="Gunter L."/>
            <person name="Tuskan G.A."/>
            <person name="Douglas C.J."/>
            <person name="Holt R.A."/>
            <person name="Jones S.J."/>
            <person name="Marra M.A."/>
            <person name="Bohlmann J."/>
        </authorList>
    </citation>
    <scope>NUCLEOTIDE SEQUENCE</scope>
    <source>
        <tissue evidence="2">Young and mature leaves</tissue>
    </source>
</reference>
<dbReference type="AlphaFoldDB" id="A9PFM7"/>
<protein>
    <submittedName>
        <fullName evidence="2">Uncharacterized protein</fullName>
    </submittedName>
</protein>